<feature type="compositionally biased region" description="Low complexity" evidence="2">
    <location>
        <begin position="2403"/>
        <end position="2416"/>
    </location>
</feature>
<proteinExistence type="inferred from homology"/>
<evidence type="ECO:0000256" key="1">
    <source>
        <dbReference type="ARBA" id="ARBA00006545"/>
    </source>
</evidence>
<sequence length="4342" mass="477820">MPFNPLVSRIQSLIKEKLGEYIEDLEESKLDISLKEGKIELHNLTLSSSHLSLLLPPSLPLTLTSSTSLSLLITLPNLPTLTYSLLSSSTSPLKCGIILLSPTFTLQPVSGQEYVKLRDKRVQYQKEKKAVKLTEGLLNEEEGKESYWLEKFKLILQDLTITLKDLKIIYLNPPRNLSLNLTLQTFSYQTDTSKEGGGEINKLAAFYHLSLSLTKRDKSYTVLNPISPMIKLTITPSTFLTDTLIPKLSLNLDPVVLREIAVFNDFRKRQEMYYDFLQFKPTCGVDGMWSYLMKVLKVKRKEERKSCWSNFKNVLAVQREYKIIYDDDPNSDLLKPLEANLDYEDIAFLRYTVLKGSKESSAESSASLFSIKETTKILQFNITLLSATISLNSLKIGFEGEYGVRVEDNGKVESRFEMKGVYVYGEGGEVLRGKKSIIEDSKPEPTPTITCQITRTPSNLKINLHIPPYELNISPTLLQPFGMDELTSNLVHDSTSRLSDWRENRKGEFFKVIESERKLEIEGEIFSPIIIMKFDEVSDEKVIIDFGVFRFKNGDEMNKWIISLSRVQINHLLSSQNNSIVSEFSITLNVEMDKIGVRVDGDMSVLDCFFRSGVWRFWRKFDGKIIKTPKPEISQTIESQNTKITKKPPSSTFVNVNFKASSLNLTLINDLEGSGNHRQEIKAGVNEILRSEIMNLSVIYEKSSTKHLKISISRIHVIDLNAVNEMEMLIDSESEFLTFNMLEDSDVKNVVLSIGDIKGNWNPECMARIFYALRYEPSSQNSGVREDDDDDDDFYDAEDVSITSIEDVKPRTSFYEDTDEYENLKFFSPLPELKKNIRTSSEPVKKFTLNLNMSSLEVKFNKDGRGRRLVDVGISELVLSFVRNPRVETGLGGHLTKCTFSSLTLNDISTPCNLYSSIISNTPTSSNITKLSFESFERPINGKEGEGAVIGDDGEVDNWDTEFKIEFDGVRVVYIQQLWLEIIDYFFIGILGNEVWGNFNAEALDAVYLKNLLMKLNDPNAEEEVWGDNIRFLKFEITINNPQLILPTHYRSLSFLTLNISELIVSNYFSNKDEVDPLVEGEVWRKQFYNNCTVLAPEIWIESCGEGGSKFGLNYEPVSLTCSINWPLNDVVNRVIPRWKITLLISSLTANIKRKSYKILRDVIFDNIMEESRGMKEWGDLKEGSECDAFVLYNYDIKNGTPTTYDFSINVNEFKLLFEDDEGRGETCEVGGERFVWSYSKNERMNTCMKVESGSICLRKKTTDGGFEDLIEPIKNDDAPDPSTSSTQSINDLNDLINLNDNVKQLVYTSNSKPVGSNVKTVFINCARINLIIKSWITVKKFFTGLPANEILSVDEALSVVTVEHDFFRTKREMKEDKTVEEVGEEIFTPFQFRLVLINAKIILPSTSPSCVTLRLSLDFLYSSPLLRENSLDLFVDDLELFTGEKGVAEKSSLVEPVSFRLRKKKVEGVEESLIIDSEVIRARAKYTDMSLAVDVGLQLINDLKSSSAPPSPSESNPNPTLPPTNAKSQIKLNCSGISLLVVDNSERHFSGSQELIKINLSGLEYVNSKTRDNVEEMKLRLSKIEMIDYLQTRNSPFRLAACSYENFFEDGMEEEVVEGDTGRLKWEDIVVTKNSEWGYNPPPPPSPPPTSPLPSSNLVTLTKTSTAASDNIDLKCEEIAFQWNPSTIIALQRFLGRLKKEATGKIGENSTNLKNSRSFTTPTSTSPTTLTPSASASSLTSPSSPPQPPTKPLNASITLKALSIHLNKEHEGRRLLRLTLSSISLSLLDSYPLKKSVSVKIGGFKATDPSGGENRDVIVQTGLLAEDLICIEYFRGGKNEILKREYVEHIKNLGKSSFTSSSFEAFLKITVQPVNVNLVVGRTFELADYLSNGLPGKGMGVVGGKAKGFLKEKAKTRSSLCVEVAPPTIIIPRNKNSKENTKWKMGRIGVVSWHEEKENNHYRQLEISIVGVGGGDMVSTPVDLNILATQQRDVPLAPIKVAASLTKIGVRMKYTDWLLFRSILKENVGDIPKFSNLEREYAGLVEGARIVRYGGGNSEAKKDSTPALKSPIDATLYLTSSSITLVRNDDVATSSYNLTRAEVKDVKILFSSGVDGATNADFSCKRFVLKDLADEVRRKLKGDGTPAAAFHDIIKGYDGGEGEGGREIVFSFSRTPGKDAMAEIGIYHLNIFGLVRPIVDLLDFVKGSWTAGGEGGDNYLALTQNDNPTPEEDKPEATVTTKPLPPKLGGTRIKLVAYKPQFHLLVDETDPSSKALVLRGLAVVDVVIAKEAGAASDPYDIRGVTSGVVKIDSLESFITSDVLSNSARATGVALLEPLYGEMSISVMTRPLHPTVQIINLNMEPLGTSISYSDFDMIKKVIKKWEKERTERERARERARSKPPAVTTTPTTTTSASSILKTKAGTTSLFKSIPMHVISGETKTDVSYDVEFKTSKLGLILRKRGRLIVVEEVKNAQHAKVIAIGSWLHAVDGNTVRRVPFETVVRMLQELPRPLKCTFGKVVKSTEINPTSNDDNSPTFSIPFYSLPTGLTLRPGAHSATIVVGLSPAFSIATSAMGSEAAQVQVRKPRVGAMITEVNGVCVLGKAFEDVLKICAGDSEEVLQRAASNPVLTLKFSEIPSDLLPSKTTFTVSLSSIQTTVINDITGAEIPTLRMAIGKVAVKVDRAIDFKPDLNHLFSNEFDSEKLKTNLAKNGIMGITMEGCLNLDYYNARVVTWEPVIEPSSFAVGFLSSKVGSNNKSSKEVGVEIEHFKVNVTDACLEVLGVILADRGGDQEHEGSEIKSMKKTALTAGIAAKLARNKDKGYTIKNRTGYEIYILTDGGKNLGKTIEKKIERGGEAKFDLEKSEARGDVKNMNVTLKFDKSLNLNDAAGLPVTRVGKIVREVGQGSTSTFSEVYVCWDVGLSKNHRIVTVSGGCRVLGGGEFEVGVLRGWNNEVEVLGKANEHRGVPLPIALTNLDVRVRYVGWEGYDWCKSSILGGGAVCCEHSNGELGIRYLVSASQNDLFVTSTLAITNHLPVKIDFEVADGPPSGSSPNIIGAATAVGVGDASEVLACDMENSMPTIRLRIGGVSWSDWCVLSVEDEVKEKKENEKKKNKDLSRVKELVCQADDGSGNLVSFGVRVRKKVSNGFALDAYDVVIFASLWINNLSELDLTIGAPTTQIFPPHHALLESTNMKVEVAEALLNEITGVFQPGNTKLTDDHTDWDFVPLPQQGCEVLWEEIWEYDGDGRRWTAGENWRHMRLPRKNWVNPPTGWEWDGNWKVCAAGSVNSQGYESCRSLHGGAVGGWSSKRTFSEGHSVKRRRLVRQRNKVEGGGGGNMMFHEPLRPEQSKKEGLLDRVGGRGDADSPVTLGFKLLDSCWSAISLGGGESQVLTLPVGRYASLPGTPGGSTKFYDLAVWTEENEWGDRVVYIDNALVISNGGSIDLTLRQRDTVEEFELNAGDEIAWSWEDIRRAKIIEVRIKGGSVWSGGVKPDVGVLPVRIRGEGGGTLRACGIVRSKGRGLALSFSEESAFNALVRFDNRTQFPIWIRQELDGIRRGADKLETGVSAVGWDEPSVGSDGIFALSLGEFGGDESTIKFITLKVGESRRLSPHKITGLDVPELQGLRILVFVSGEGIRRTLTATLIQKIVSVGSEVGSLFRRQSQIVFGERGKIGNDSIAAIEDSLLKLSRGKLKSEADAIAILKEESKRAESGDGVFQVTLSVKMMTVSLIDSVPAEIAVATLKNLRSAMRRDGLGDKIINTKVGFVQIDNHSPGSPYPVAVYSDNVEGEEDAADVIVVIGDGGAQGIKIVKIIDVTFCKGFALSLDLVFLVRLQLFYKLTKSRLGSEGVSAVELATRFGLRKWGDGGGGRRGGGKDEMPVYFEAVTIRNCTISLSVETSRELTEMERISEGNFANVHAGILKGDLNLADGGISVVVGGHNRTAGAAVSGMLRNILFDALLRIQGAQISLDPVLLRHHLGSSGSSLLGILMPVYFNSLRASLPNVLGSMAAFGNPLAVVTGVTRGFGTFIDSTGKGFRQSAMSLDPSHAAMGVIEGTTSLGQNVIGGIAQSASSITSTIGNNLAAATFDSKYKKKRGGGEAGEEDPTNLLEGIGRGGERVLDGILDGFSGAILMPVRGAERHGLKGFGTGLLKGGLGLVLKPVIGLADGATDIIRGVQSGVEGGGRDAFDDGRGGEGRQIRLRRALYGDGRILKTYSRNDAAGYLLISATRLKNESFLAAFDFSTAVVLAGTKSVVVVGPEGDERVFFYYLDVERCEAVEKMMDDEEGGVEKPIWVVSIILRREYGREILLDVGEKGDMCKQLVAFLREQMIGSEES</sequence>
<feature type="compositionally biased region" description="Basic and acidic residues" evidence="2">
    <location>
        <begin position="2389"/>
        <end position="2400"/>
    </location>
</feature>
<dbReference type="GO" id="GO:0045053">
    <property type="term" value="P:protein retention in Golgi apparatus"/>
    <property type="evidence" value="ECO:0007669"/>
    <property type="project" value="TreeGrafter"/>
</dbReference>
<feature type="compositionally biased region" description="Polar residues" evidence="2">
    <location>
        <begin position="1709"/>
        <end position="1720"/>
    </location>
</feature>
<dbReference type="OrthoDB" id="428159at2759"/>
<comment type="similarity">
    <text evidence="1">Belongs to the VPS13 family.</text>
</comment>
<feature type="region of interest" description="Disordered" evidence="2">
    <location>
        <begin position="1505"/>
        <end position="1528"/>
    </location>
</feature>
<feature type="region of interest" description="Disordered" evidence="2">
    <location>
        <begin position="1707"/>
        <end position="1755"/>
    </location>
</feature>
<feature type="compositionally biased region" description="Low complexity" evidence="2">
    <location>
        <begin position="1721"/>
        <end position="1743"/>
    </location>
</feature>
<feature type="region of interest" description="Disordered" evidence="2">
    <location>
        <begin position="1636"/>
        <end position="1659"/>
    </location>
</feature>
<accession>A0A9W7FMN8</accession>
<dbReference type="Proteomes" id="UP001165122">
    <property type="component" value="Unassembled WGS sequence"/>
</dbReference>
<dbReference type="GO" id="GO:0006623">
    <property type="term" value="P:protein targeting to vacuole"/>
    <property type="evidence" value="ECO:0007669"/>
    <property type="project" value="TreeGrafter"/>
</dbReference>
<dbReference type="InterPro" id="IPR026847">
    <property type="entry name" value="VPS13"/>
</dbReference>
<gene>
    <name evidence="3" type="ORF">TrLO_g10422</name>
</gene>
<organism evidence="3 4">
    <name type="scientific">Triparma laevis f. longispina</name>
    <dbReference type="NCBI Taxonomy" id="1714387"/>
    <lineage>
        <taxon>Eukaryota</taxon>
        <taxon>Sar</taxon>
        <taxon>Stramenopiles</taxon>
        <taxon>Ochrophyta</taxon>
        <taxon>Bolidophyceae</taxon>
        <taxon>Parmales</taxon>
        <taxon>Triparmaceae</taxon>
        <taxon>Triparma</taxon>
    </lineage>
</organism>
<evidence type="ECO:0008006" key="5">
    <source>
        <dbReference type="Google" id="ProtNLM"/>
    </source>
</evidence>
<dbReference type="PANTHER" id="PTHR16166:SF93">
    <property type="entry name" value="INTERMEMBRANE LIPID TRANSFER PROTEIN VPS13"/>
    <property type="match status" value="1"/>
</dbReference>
<feature type="region of interest" description="Disordered" evidence="2">
    <location>
        <begin position="2218"/>
        <end position="2245"/>
    </location>
</feature>
<evidence type="ECO:0000256" key="2">
    <source>
        <dbReference type="SAM" id="MobiDB-lite"/>
    </source>
</evidence>
<comment type="caution">
    <text evidence="3">The sequence shown here is derived from an EMBL/GenBank/DDBJ whole genome shotgun (WGS) entry which is preliminary data.</text>
</comment>
<feature type="compositionally biased region" description="Pro residues" evidence="2">
    <location>
        <begin position="1641"/>
        <end position="1653"/>
    </location>
</feature>
<protein>
    <recommendedName>
        <fullName evidence="5">Vacuolar protein sorting-associated protein</fullName>
    </recommendedName>
</protein>
<dbReference type="PANTHER" id="PTHR16166">
    <property type="entry name" value="VACUOLAR PROTEIN SORTING-ASSOCIATED PROTEIN VPS13"/>
    <property type="match status" value="1"/>
</dbReference>
<keyword evidence="4" id="KW-1185">Reference proteome</keyword>
<evidence type="ECO:0000313" key="3">
    <source>
        <dbReference type="EMBL" id="GMI14967.1"/>
    </source>
</evidence>
<reference evidence="4" key="1">
    <citation type="journal article" date="2023" name="Commun. Biol.">
        <title>Genome analysis of Parmales, the sister group of diatoms, reveals the evolutionary specialization of diatoms from phago-mixotrophs to photoautotrophs.</title>
        <authorList>
            <person name="Ban H."/>
            <person name="Sato S."/>
            <person name="Yoshikawa S."/>
            <person name="Yamada K."/>
            <person name="Nakamura Y."/>
            <person name="Ichinomiya M."/>
            <person name="Sato N."/>
            <person name="Blanc-Mathieu R."/>
            <person name="Endo H."/>
            <person name="Kuwata A."/>
            <person name="Ogata H."/>
        </authorList>
    </citation>
    <scope>NUCLEOTIDE SEQUENCE [LARGE SCALE GENOMIC DNA]</scope>
    <source>
        <strain evidence="4">NIES 3700</strain>
    </source>
</reference>
<name>A0A9W7FMN8_9STRA</name>
<dbReference type="EMBL" id="BRXW01000222">
    <property type="protein sequence ID" value="GMI14967.1"/>
    <property type="molecule type" value="Genomic_DNA"/>
</dbReference>
<evidence type="ECO:0000313" key="4">
    <source>
        <dbReference type="Proteomes" id="UP001165122"/>
    </source>
</evidence>
<feature type="region of interest" description="Disordered" evidence="2">
    <location>
        <begin position="2389"/>
        <end position="2416"/>
    </location>
</feature>